<dbReference type="InterPro" id="IPR038765">
    <property type="entry name" value="Papain-like_cys_pep_sf"/>
</dbReference>
<dbReference type="InterPro" id="IPR001394">
    <property type="entry name" value="Peptidase_C19_UCH"/>
</dbReference>
<accession>A0A6V7XAC9</accession>
<comment type="caution">
    <text evidence="2">The sequence shown here is derived from an EMBL/GenBank/DDBJ whole genome shotgun (WGS) entry which is preliminary data.</text>
</comment>
<sequence>MFGGQGDIREQAKSKCQRDVRYGLNLLGCLERYFQTWTTTESCIRCSKKQLPARAYLWNMPSILIIHLGRSKDEEKNERFVDFPLENLDISSYLHPDSPVNGLKREMCSIHYMEFW</sequence>
<dbReference type="Pfam" id="PF00443">
    <property type="entry name" value="UCH"/>
    <property type="match status" value="1"/>
</dbReference>
<dbReference type="GO" id="GO:0004843">
    <property type="term" value="F:cysteine-type deubiquitinase activity"/>
    <property type="evidence" value="ECO:0007669"/>
    <property type="project" value="InterPro"/>
</dbReference>
<evidence type="ECO:0000313" key="2">
    <source>
        <dbReference type="EMBL" id="CAD2196142.1"/>
    </source>
</evidence>
<protein>
    <recommendedName>
        <fullName evidence="1">Peptidase C19 ubiquitin carboxyl-terminal hydrolase domain-containing protein</fullName>
    </recommendedName>
</protein>
<dbReference type="OrthoDB" id="292964at2759"/>
<organism evidence="2 3">
    <name type="scientific">Meloidogyne enterolobii</name>
    <name type="common">Root-knot nematode worm</name>
    <name type="synonym">Meloidogyne mayaguensis</name>
    <dbReference type="NCBI Taxonomy" id="390850"/>
    <lineage>
        <taxon>Eukaryota</taxon>
        <taxon>Metazoa</taxon>
        <taxon>Ecdysozoa</taxon>
        <taxon>Nematoda</taxon>
        <taxon>Chromadorea</taxon>
        <taxon>Rhabditida</taxon>
        <taxon>Tylenchina</taxon>
        <taxon>Tylenchomorpha</taxon>
        <taxon>Tylenchoidea</taxon>
        <taxon>Meloidogynidae</taxon>
        <taxon>Meloidogyninae</taxon>
        <taxon>Meloidogyne</taxon>
    </lineage>
</organism>
<dbReference type="SUPFAM" id="SSF54001">
    <property type="entry name" value="Cysteine proteinases"/>
    <property type="match status" value="1"/>
</dbReference>
<reference evidence="2 3" key="1">
    <citation type="submission" date="2020-08" db="EMBL/GenBank/DDBJ databases">
        <authorList>
            <person name="Koutsovoulos G."/>
            <person name="Danchin GJ E."/>
        </authorList>
    </citation>
    <scope>NUCLEOTIDE SEQUENCE [LARGE SCALE GENOMIC DNA]</scope>
</reference>
<gene>
    <name evidence="2" type="ORF">MENT_LOCUS49289</name>
</gene>
<proteinExistence type="predicted"/>
<feature type="domain" description="Peptidase C19 ubiquitin carboxyl-terminal hydrolase" evidence="1">
    <location>
        <begin position="37"/>
        <end position="97"/>
    </location>
</feature>
<dbReference type="Proteomes" id="UP000580250">
    <property type="component" value="Unassembled WGS sequence"/>
</dbReference>
<evidence type="ECO:0000259" key="1">
    <source>
        <dbReference type="Pfam" id="PF00443"/>
    </source>
</evidence>
<dbReference type="Gene3D" id="3.90.70.10">
    <property type="entry name" value="Cysteine proteinases"/>
    <property type="match status" value="1"/>
</dbReference>
<dbReference type="GO" id="GO:0016579">
    <property type="term" value="P:protein deubiquitination"/>
    <property type="evidence" value="ECO:0007669"/>
    <property type="project" value="InterPro"/>
</dbReference>
<dbReference type="EMBL" id="CAJEWN010001281">
    <property type="protein sequence ID" value="CAD2196142.1"/>
    <property type="molecule type" value="Genomic_DNA"/>
</dbReference>
<name>A0A6V7XAC9_MELEN</name>
<evidence type="ECO:0000313" key="3">
    <source>
        <dbReference type="Proteomes" id="UP000580250"/>
    </source>
</evidence>
<dbReference type="AlphaFoldDB" id="A0A6V7XAC9"/>